<proteinExistence type="inferred from homology"/>
<feature type="binding site" evidence="9">
    <location>
        <begin position="271"/>
        <end position="272"/>
    </location>
    <ligand>
        <name>FMN</name>
        <dbReference type="ChEBI" id="CHEBI:58210"/>
    </ligand>
</feature>
<dbReference type="PANTHER" id="PTHR48109">
    <property type="entry name" value="DIHYDROOROTATE DEHYDROGENASE (QUINONE), MITOCHONDRIAL-RELATED"/>
    <property type="match status" value="1"/>
</dbReference>
<comment type="caution">
    <text evidence="9">Lacks conserved residue(s) required for the propagation of feature annotation.</text>
</comment>
<comment type="function">
    <text evidence="9">Catalyzes the conversion of dihydroorotate to orotate.</text>
</comment>
<feature type="binding site" evidence="9">
    <location>
        <begin position="198"/>
        <end position="199"/>
    </location>
    <ligand>
        <name>substrate</name>
    </ligand>
</feature>
<dbReference type="RefSeq" id="WP_157891743.1">
    <property type="nucleotide sequence ID" value="NZ_LT859958.1"/>
</dbReference>
<dbReference type="PANTHER" id="PTHR48109:SF1">
    <property type="entry name" value="DIHYDROOROTATE DEHYDROGENASE (FUMARATE)"/>
    <property type="match status" value="1"/>
</dbReference>
<comment type="catalytic activity">
    <reaction evidence="9">
        <text>(S)-dihydroorotate + A = orotate + AH2</text>
        <dbReference type="Rhea" id="RHEA:18073"/>
        <dbReference type="ChEBI" id="CHEBI:13193"/>
        <dbReference type="ChEBI" id="CHEBI:17499"/>
        <dbReference type="ChEBI" id="CHEBI:30839"/>
        <dbReference type="ChEBI" id="CHEBI:30864"/>
    </reaction>
</comment>
<organism evidence="11 12">
    <name type="scientific">Candidatus Brevifilum fermentans</name>
    <dbReference type="NCBI Taxonomy" id="1986204"/>
    <lineage>
        <taxon>Bacteria</taxon>
        <taxon>Bacillati</taxon>
        <taxon>Chloroflexota</taxon>
        <taxon>Anaerolineae</taxon>
        <taxon>Anaerolineales</taxon>
        <taxon>Anaerolineaceae</taxon>
        <taxon>Candidatus Brevifilum</taxon>
    </lineage>
</organism>
<dbReference type="InterPro" id="IPR005720">
    <property type="entry name" value="Dihydroorotate_DH_cat"/>
</dbReference>
<feature type="domain" description="Dihydroorotate dehydrogenase catalytic" evidence="10">
    <location>
        <begin position="8"/>
        <end position="293"/>
    </location>
</feature>
<dbReference type="EC" id="1.3.-.-" evidence="9"/>
<evidence type="ECO:0000256" key="9">
    <source>
        <dbReference type="HAMAP-Rule" id="MF_00224"/>
    </source>
</evidence>
<keyword evidence="6 9" id="KW-0288">FMN</keyword>
<feature type="binding site" evidence="9">
    <location>
        <position position="47"/>
    </location>
    <ligand>
        <name>substrate</name>
    </ligand>
</feature>
<dbReference type="InterPro" id="IPR001295">
    <property type="entry name" value="Dihydroorotate_DH_CS"/>
</dbReference>
<protein>
    <recommendedName>
        <fullName evidence="9">Dihydroorotate dehydrogenase</fullName>
        <shortName evidence="9">DHOD</shortName>
        <shortName evidence="9">DHODase</shortName>
        <shortName evidence="9">DHOdehase</shortName>
        <ecNumber evidence="9">1.3.-.-</ecNumber>
    </recommendedName>
</protein>
<dbReference type="PIRSF" id="PIRSF000164">
    <property type="entry name" value="DHO_oxidase"/>
    <property type="match status" value="1"/>
</dbReference>
<feature type="binding site" evidence="9">
    <location>
        <position position="23"/>
    </location>
    <ligand>
        <name>FMN</name>
        <dbReference type="ChEBI" id="CHEBI:58210"/>
    </ligand>
</feature>
<accession>A0A1Y6K3K7</accession>
<evidence type="ECO:0000256" key="4">
    <source>
        <dbReference type="ARBA" id="ARBA00022490"/>
    </source>
</evidence>
<dbReference type="HAMAP" id="MF_00224">
    <property type="entry name" value="DHO_dh_type1"/>
    <property type="match status" value="1"/>
</dbReference>
<dbReference type="CDD" id="cd04740">
    <property type="entry name" value="DHOD_1B_like"/>
    <property type="match status" value="1"/>
</dbReference>
<sequence length="311" mass="32340">MPIPNINVSIGKIVLNNPLVLASGVMGTSPTLLERIALAGAGAVTAKSCGPEPRVGHPNPVMAEWEHGLINAIGLTNPGVEEEVHLIKEAHEKLSPLKTPLIASIFAGTVEAFGQVARAISVVEPDMIEVNISCPNVQDDFGLPFAADWRSAADVTRSVKQAVGDIPITVKLAPNVPDIGRIARAVVEAGANAITAINTMPGMLINADASRPVLFNCSGGISGPALKPIALHCIAEIAQAVEVPIIGTGGVLTGRDAIEMMMAGATAVGVGSALWYRGPDAFELIKAEMIAFLEQHKYRSVGEIIGKAHKA</sequence>
<feature type="active site" description="Nucleophile" evidence="9">
    <location>
        <position position="134"/>
    </location>
</feature>
<dbReference type="GO" id="GO:0004152">
    <property type="term" value="F:dihydroorotate dehydrogenase activity"/>
    <property type="evidence" value="ECO:0007669"/>
    <property type="project" value="UniProtKB-UniRule"/>
</dbReference>
<evidence type="ECO:0000259" key="10">
    <source>
        <dbReference type="Pfam" id="PF01180"/>
    </source>
</evidence>
<evidence type="ECO:0000256" key="3">
    <source>
        <dbReference type="ARBA" id="ARBA00008008"/>
    </source>
</evidence>
<feature type="binding site" evidence="9">
    <location>
        <position position="171"/>
    </location>
    <ligand>
        <name>FMN</name>
        <dbReference type="ChEBI" id="CHEBI:58210"/>
    </ligand>
</feature>
<comment type="subcellular location">
    <subcellularLocation>
        <location evidence="1 9">Cytoplasm</location>
    </subcellularLocation>
</comment>
<feature type="binding site" evidence="9">
    <location>
        <position position="131"/>
    </location>
    <ligand>
        <name>FMN</name>
        <dbReference type="ChEBI" id="CHEBI:58210"/>
    </ligand>
</feature>
<dbReference type="Pfam" id="PF01180">
    <property type="entry name" value="DHO_dh"/>
    <property type="match status" value="1"/>
</dbReference>
<dbReference type="GO" id="GO:0044205">
    <property type="term" value="P:'de novo' UMP biosynthetic process"/>
    <property type="evidence" value="ECO:0007669"/>
    <property type="project" value="UniProtKB-UniRule"/>
</dbReference>
<dbReference type="InterPro" id="IPR050074">
    <property type="entry name" value="DHO_dehydrogenase"/>
</dbReference>
<comment type="similarity">
    <text evidence="3 9">Belongs to the dihydroorotate dehydrogenase family. Type 1 subfamily.</text>
</comment>
<reference evidence="12" key="1">
    <citation type="submission" date="2017-05" db="EMBL/GenBank/DDBJ databases">
        <authorList>
            <person name="Kirkegaard R."/>
            <person name="Mcilroy J S."/>
        </authorList>
    </citation>
    <scope>NUCLEOTIDE SEQUENCE [LARGE SCALE GENOMIC DNA]</scope>
</reference>
<dbReference type="InterPro" id="IPR012135">
    <property type="entry name" value="Dihydroorotate_DH_1_2"/>
</dbReference>
<dbReference type="GO" id="GO:0005737">
    <property type="term" value="C:cytoplasm"/>
    <property type="evidence" value="ECO:0007669"/>
    <property type="project" value="UniProtKB-SubCell"/>
</dbReference>
<evidence type="ECO:0000256" key="2">
    <source>
        <dbReference type="ARBA" id="ARBA00004725"/>
    </source>
</evidence>
<evidence type="ECO:0000313" key="11">
    <source>
        <dbReference type="EMBL" id="SMX54214.1"/>
    </source>
</evidence>
<dbReference type="Proteomes" id="UP000195514">
    <property type="component" value="Chromosome I"/>
</dbReference>
<evidence type="ECO:0000256" key="7">
    <source>
        <dbReference type="ARBA" id="ARBA00022975"/>
    </source>
</evidence>
<dbReference type="EMBL" id="LT859958">
    <property type="protein sequence ID" value="SMX54214.1"/>
    <property type="molecule type" value="Genomic_DNA"/>
</dbReference>
<dbReference type="InterPro" id="IPR024920">
    <property type="entry name" value="Dihydroorotate_DH_1"/>
</dbReference>
<dbReference type="NCBIfam" id="NF005574">
    <property type="entry name" value="PRK07259.1"/>
    <property type="match status" value="1"/>
</dbReference>
<dbReference type="InterPro" id="IPR033888">
    <property type="entry name" value="DHOD_1B"/>
</dbReference>
<comment type="pathway">
    <text evidence="2 9">Pyrimidine metabolism; UMP biosynthesis via de novo pathway.</text>
</comment>
<dbReference type="PROSITE" id="PS00912">
    <property type="entry name" value="DHODEHASE_2"/>
    <property type="match status" value="1"/>
</dbReference>
<dbReference type="KEGG" id="abat:CFX1CAM_1149"/>
<dbReference type="UniPathway" id="UPA00070"/>
<evidence type="ECO:0000256" key="8">
    <source>
        <dbReference type="ARBA" id="ARBA00023002"/>
    </source>
</evidence>
<feature type="binding site" evidence="9">
    <location>
        <position position="131"/>
    </location>
    <ligand>
        <name>substrate</name>
    </ligand>
</feature>
<dbReference type="SUPFAM" id="SSF51395">
    <property type="entry name" value="FMN-linked oxidoreductases"/>
    <property type="match status" value="1"/>
</dbReference>
<evidence type="ECO:0000256" key="5">
    <source>
        <dbReference type="ARBA" id="ARBA00022630"/>
    </source>
</evidence>
<name>A0A1Y6K3K7_9CHLR</name>
<gene>
    <name evidence="9 11" type="primary">pyrD</name>
    <name evidence="11" type="ORF">CFX1CAM_1149</name>
</gene>
<dbReference type="FunFam" id="3.20.20.70:FF:000027">
    <property type="entry name" value="Dihydropyrimidine dehydrogenase [NADP(+)]"/>
    <property type="match status" value="1"/>
</dbReference>
<keyword evidence="7 9" id="KW-0665">Pyrimidine biosynthesis</keyword>
<keyword evidence="8 9" id="KW-0560">Oxidoreductase</keyword>
<dbReference type="InterPro" id="IPR013785">
    <property type="entry name" value="Aldolase_TIM"/>
</dbReference>
<comment type="cofactor">
    <cofactor evidence="9">
        <name>FMN</name>
        <dbReference type="ChEBI" id="CHEBI:58210"/>
    </cofactor>
    <text evidence="9">Binds 1 FMN per subunit.</text>
</comment>
<dbReference type="Gene3D" id="3.20.20.70">
    <property type="entry name" value="Aldolase class I"/>
    <property type="match status" value="1"/>
</dbReference>
<evidence type="ECO:0000313" key="12">
    <source>
        <dbReference type="Proteomes" id="UP000195514"/>
    </source>
</evidence>
<keyword evidence="12" id="KW-1185">Reference proteome</keyword>
<dbReference type="OrthoDB" id="9794954at2"/>
<dbReference type="InterPro" id="IPR049622">
    <property type="entry name" value="Dihydroorotate_DH_I"/>
</dbReference>
<dbReference type="AlphaFoldDB" id="A0A1Y6K3K7"/>
<evidence type="ECO:0000256" key="6">
    <source>
        <dbReference type="ARBA" id="ARBA00022643"/>
    </source>
</evidence>
<feature type="binding site" evidence="9">
    <location>
        <position position="223"/>
    </location>
    <ligand>
        <name>FMN</name>
        <dbReference type="ChEBI" id="CHEBI:58210"/>
    </ligand>
</feature>
<feature type="binding site" evidence="9">
    <location>
        <begin position="249"/>
        <end position="250"/>
    </location>
    <ligand>
        <name>FMN</name>
        <dbReference type="ChEBI" id="CHEBI:58210"/>
    </ligand>
</feature>
<evidence type="ECO:0000256" key="1">
    <source>
        <dbReference type="ARBA" id="ARBA00004496"/>
    </source>
</evidence>
<keyword evidence="5 9" id="KW-0285">Flavoprotein</keyword>
<dbReference type="NCBIfam" id="TIGR01037">
    <property type="entry name" value="pyrD_sub1_fam"/>
    <property type="match status" value="1"/>
</dbReference>
<keyword evidence="4 9" id="KW-0963">Cytoplasm</keyword>
<feature type="binding site" evidence="9">
    <location>
        <position position="197"/>
    </location>
    <ligand>
        <name>FMN</name>
        <dbReference type="ChEBI" id="CHEBI:58210"/>
    </ligand>
</feature>
<feature type="binding site" evidence="9">
    <location>
        <begin position="71"/>
        <end position="75"/>
    </location>
    <ligand>
        <name>substrate</name>
    </ligand>
</feature>
<dbReference type="GO" id="GO:0006207">
    <property type="term" value="P:'de novo' pyrimidine nucleobase biosynthetic process"/>
    <property type="evidence" value="ECO:0007669"/>
    <property type="project" value="InterPro"/>
</dbReference>
<feature type="binding site" evidence="9">
    <location>
        <begin position="47"/>
        <end position="48"/>
    </location>
    <ligand>
        <name>FMN</name>
        <dbReference type="ChEBI" id="CHEBI:58210"/>
    </ligand>
</feature>